<evidence type="ECO:0000256" key="1">
    <source>
        <dbReference type="ARBA" id="ARBA00000085"/>
    </source>
</evidence>
<keyword evidence="4 8" id="KW-0808">Transferase</keyword>
<dbReference type="InterPro" id="IPR003594">
    <property type="entry name" value="HATPase_dom"/>
</dbReference>
<keyword evidence="6" id="KW-0902">Two-component regulatory system</keyword>
<dbReference type="SMART" id="SM00387">
    <property type="entry name" value="HATPase_c"/>
    <property type="match status" value="1"/>
</dbReference>
<dbReference type="SUPFAM" id="SSF55874">
    <property type="entry name" value="ATPase domain of HSP90 chaperone/DNA topoisomerase II/histidine kinase"/>
    <property type="match status" value="1"/>
</dbReference>
<keyword evidence="9" id="KW-1185">Reference proteome</keyword>
<evidence type="ECO:0000259" key="7">
    <source>
        <dbReference type="PROSITE" id="PS50109"/>
    </source>
</evidence>
<dbReference type="PRINTS" id="PR00344">
    <property type="entry name" value="BCTRLSENSOR"/>
</dbReference>
<proteinExistence type="predicted"/>
<reference evidence="8 9" key="1">
    <citation type="submission" date="2018-06" db="EMBL/GenBank/DDBJ databases">
        <authorList>
            <consortium name="Pathogen Informatics"/>
            <person name="Doyle S."/>
        </authorList>
    </citation>
    <scope>NUCLEOTIDE SEQUENCE [LARGE SCALE GENOMIC DNA]</scope>
    <source>
        <strain evidence="8 9">NCTC10283</strain>
    </source>
</reference>
<dbReference type="Pfam" id="PF02518">
    <property type="entry name" value="HATPase_c"/>
    <property type="match status" value="1"/>
</dbReference>
<dbReference type="InterPro" id="IPR003661">
    <property type="entry name" value="HisK_dim/P_dom"/>
</dbReference>
<dbReference type="EMBL" id="UFSO01000003">
    <property type="protein sequence ID" value="SSY80371.1"/>
    <property type="molecule type" value="Genomic_DNA"/>
</dbReference>
<protein>
    <recommendedName>
        <fullName evidence="2">histidine kinase</fullName>
        <ecNumber evidence="2">2.7.13.3</ecNumber>
    </recommendedName>
</protein>
<keyword evidence="5 8" id="KW-0418">Kinase</keyword>
<dbReference type="PANTHER" id="PTHR43711">
    <property type="entry name" value="TWO-COMPONENT HISTIDINE KINASE"/>
    <property type="match status" value="1"/>
</dbReference>
<evidence type="ECO:0000256" key="3">
    <source>
        <dbReference type="ARBA" id="ARBA00022553"/>
    </source>
</evidence>
<dbReference type="GO" id="GO:0000155">
    <property type="term" value="F:phosphorelay sensor kinase activity"/>
    <property type="evidence" value="ECO:0007669"/>
    <property type="project" value="InterPro"/>
</dbReference>
<dbReference type="Gene3D" id="1.10.287.130">
    <property type="match status" value="1"/>
</dbReference>
<evidence type="ECO:0000313" key="8">
    <source>
        <dbReference type="EMBL" id="SSY80371.1"/>
    </source>
</evidence>
<dbReference type="EC" id="2.7.13.3" evidence="2"/>
<sequence>MSLLTSYSASYLSSASESVQKHRTAYEQISALNKVVLNRMREAVMVVDEARRVWLHNRQALHYFPALKVNQTTPVVNEVVRRWRSNPRMFFETNLMIGDLDMNIRAMPVLQQETELLILFIRAEKERQAEAQSVKLASLGLLTANLAHEIRNPLSAMRQANGLMIESSEDDPMTQKLCGIIDNNIARIDRMIEEVSMLNKSDRLNKENIKLVDFWVSFQQEFLLTRPEATGCLKVDIASRTEAVFDPMHLQQIVWNLCNNAWRHSKQEKNSVQIIVRNEINGDFVSFRVCDDGAPISSDMQEHLFEPFFTTQNVAQGTGLGLYVARELAHANRGDLRYIAYPKAFEILLPKARYD</sequence>
<feature type="domain" description="Histidine kinase" evidence="7">
    <location>
        <begin position="145"/>
        <end position="353"/>
    </location>
</feature>
<name>A0A376BU48_9NEIS</name>
<dbReference type="InterPro" id="IPR005467">
    <property type="entry name" value="His_kinase_dom"/>
</dbReference>
<evidence type="ECO:0000256" key="6">
    <source>
        <dbReference type="ARBA" id="ARBA00023012"/>
    </source>
</evidence>
<evidence type="ECO:0000256" key="5">
    <source>
        <dbReference type="ARBA" id="ARBA00022777"/>
    </source>
</evidence>
<evidence type="ECO:0000256" key="4">
    <source>
        <dbReference type="ARBA" id="ARBA00022679"/>
    </source>
</evidence>
<dbReference type="Proteomes" id="UP000254209">
    <property type="component" value="Unassembled WGS sequence"/>
</dbReference>
<keyword evidence="3" id="KW-0597">Phosphoprotein</keyword>
<dbReference type="SMART" id="SM00388">
    <property type="entry name" value="HisKA"/>
    <property type="match status" value="1"/>
</dbReference>
<comment type="catalytic activity">
    <reaction evidence="1">
        <text>ATP + protein L-histidine = ADP + protein N-phospho-L-histidine.</text>
        <dbReference type="EC" id="2.7.13.3"/>
    </reaction>
</comment>
<dbReference type="PROSITE" id="PS50109">
    <property type="entry name" value="HIS_KIN"/>
    <property type="match status" value="1"/>
</dbReference>
<dbReference type="RefSeq" id="WP_244772904.1">
    <property type="nucleotide sequence ID" value="NZ_CP091519.2"/>
</dbReference>
<dbReference type="PANTHER" id="PTHR43711:SF31">
    <property type="entry name" value="HISTIDINE KINASE"/>
    <property type="match status" value="1"/>
</dbReference>
<dbReference type="AlphaFoldDB" id="A0A376BU48"/>
<gene>
    <name evidence="8" type="primary">glrK</name>
    <name evidence="8" type="ORF">NCTC10283_01928</name>
</gene>
<dbReference type="SUPFAM" id="SSF47384">
    <property type="entry name" value="Homodimeric domain of signal transducing histidine kinase"/>
    <property type="match status" value="1"/>
</dbReference>
<dbReference type="Pfam" id="PF00512">
    <property type="entry name" value="HisKA"/>
    <property type="match status" value="1"/>
</dbReference>
<evidence type="ECO:0000313" key="9">
    <source>
        <dbReference type="Proteomes" id="UP000254209"/>
    </source>
</evidence>
<dbReference type="InterPro" id="IPR004358">
    <property type="entry name" value="Sig_transdc_His_kin-like_C"/>
</dbReference>
<dbReference type="STRING" id="1120980.GCA_000745955_01128"/>
<accession>A0A376BU48</accession>
<evidence type="ECO:0000256" key="2">
    <source>
        <dbReference type="ARBA" id="ARBA00012438"/>
    </source>
</evidence>
<dbReference type="InterPro" id="IPR036890">
    <property type="entry name" value="HATPase_C_sf"/>
</dbReference>
<dbReference type="Gene3D" id="3.30.565.10">
    <property type="entry name" value="Histidine kinase-like ATPase, C-terminal domain"/>
    <property type="match status" value="1"/>
</dbReference>
<dbReference type="InterPro" id="IPR036097">
    <property type="entry name" value="HisK_dim/P_sf"/>
</dbReference>
<dbReference type="CDD" id="cd00082">
    <property type="entry name" value="HisKA"/>
    <property type="match status" value="1"/>
</dbReference>
<dbReference type="InterPro" id="IPR050736">
    <property type="entry name" value="Sensor_HK_Regulatory"/>
</dbReference>
<organism evidence="8 9">
    <name type="scientific">Alysiella crassa</name>
    <dbReference type="NCBI Taxonomy" id="153491"/>
    <lineage>
        <taxon>Bacteria</taxon>
        <taxon>Pseudomonadati</taxon>
        <taxon>Pseudomonadota</taxon>
        <taxon>Betaproteobacteria</taxon>
        <taxon>Neisseriales</taxon>
        <taxon>Neisseriaceae</taxon>
        <taxon>Alysiella</taxon>
    </lineage>
</organism>